<dbReference type="InterPro" id="IPR017452">
    <property type="entry name" value="GPCR_Rhodpsn_7TM"/>
</dbReference>
<keyword evidence="3 9" id="KW-0812">Transmembrane</keyword>
<keyword evidence="5 9" id="KW-0297">G-protein coupled receptor</keyword>
<name>A0A9Q1BCL3_HOLLE</name>
<dbReference type="PANTHER" id="PTHR24228:SF75">
    <property type="entry name" value="G-PROTEIN COUPLED RECEPTORS FAMILY 1 PROFILE DOMAIN-CONTAINING PROTEIN"/>
    <property type="match status" value="1"/>
</dbReference>
<evidence type="ECO:0000256" key="4">
    <source>
        <dbReference type="ARBA" id="ARBA00022989"/>
    </source>
</evidence>
<dbReference type="PROSITE" id="PS00237">
    <property type="entry name" value="G_PROTEIN_RECEP_F1_1"/>
    <property type="match status" value="1"/>
</dbReference>
<comment type="subcellular location">
    <subcellularLocation>
        <location evidence="1">Cell membrane</location>
        <topology evidence="1">Multi-pass membrane protein</topology>
    </subcellularLocation>
</comment>
<evidence type="ECO:0000256" key="5">
    <source>
        <dbReference type="ARBA" id="ARBA00023040"/>
    </source>
</evidence>
<dbReference type="GO" id="GO:0005886">
    <property type="term" value="C:plasma membrane"/>
    <property type="evidence" value="ECO:0007669"/>
    <property type="project" value="UniProtKB-SubCell"/>
</dbReference>
<gene>
    <name evidence="12" type="ORF">HOLleu_39839</name>
</gene>
<feature type="transmembrane region" description="Helical" evidence="10">
    <location>
        <begin position="147"/>
        <end position="168"/>
    </location>
</feature>
<feature type="transmembrane region" description="Helical" evidence="10">
    <location>
        <begin position="83"/>
        <end position="108"/>
    </location>
</feature>
<dbReference type="PROSITE" id="PS50262">
    <property type="entry name" value="G_PROTEIN_RECEP_F1_2"/>
    <property type="match status" value="1"/>
</dbReference>
<evidence type="ECO:0000259" key="11">
    <source>
        <dbReference type="PROSITE" id="PS50262"/>
    </source>
</evidence>
<evidence type="ECO:0000313" key="12">
    <source>
        <dbReference type="EMBL" id="KAJ8020284.1"/>
    </source>
</evidence>
<evidence type="ECO:0000256" key="8">
    <source>
        <dbReference type="ARBA" id="ARBA00023224"/>
    </source>
</evidence>
<dbReference type="PRINTS" id="PR00237">
    <property type="entry name" value="GPCRRHODOPSN"/>
</dbReference>
<evidence type="ECO:0000256" key="6">
    <source>
        <dbReference type="ARBA" id="ARBA00023136"/>
    </source>
</evidence>
<evidence type="ECO:0000256" key="2">
    <source>
        <dbReference type="ARBA" id="ARBA00022475"/>
    </source>
</evidence>
<evidence type="ECO:0000256" key="10">
    <source>
        <dbReference type="SAM" id="Phobius"/>
    </source>
</evidence>
<comment type="similarity">
    <text evidence="9">Belongs to the G-protein coupled receptor 1 family.</text>
</comment>
<dbReference type="Pfam" id="PF00001">
    <property type="entry name" value="7tm_1"/>
    <property type="match status" value="1"/>
</dbReference>
<keyword evidence="7 9" id="KW-0675">Receptor</keyword>
<dbReference type="OrthoDB" id="10044919at2759"/>
<feature type="domain" description="G-protein coupled receptors family 1 profile" evidence="11">
    <location>
        <begin position="1"/>
        <end position="200"/>
    </location>
</feature>
<dbReference type="PANTHER" id="PTHR24228">
    <property type="entry name" value="B2 BRADYKININ RECEPTOR/ANGIOTENSIN II RECEPTOR"/>
    <property type="match status" value="1"/>
</dbReference>
<comment type="caution">
    <text evidence="12">The sequence shown here is derived from an EMBL/GenBank/DDBJ whole genome shotgun (WGS) entry which is preliminary data.</text>
</comment>
<dbReference type="AlphaFoldDB" id="A0A9Q1BCL3"/>
<dbReference type="Proteomes" id="UP001152320">
    <property type="component" value="Chromosome 22"/>
</dbReference>
<accession>A0A9Q1BCL3</accession>
<evidence type="ECO:0000256" key="7">
    <source>
        <dbReference type="ARBA" id="ARBA00023170"/>
    </source>
</evidence>
<keyword evidence="8 9" id="KW-0807">Transducer</keyword>
<keyword evidence="2" id="KW-1003">Cell membrane</keyword>
<evidence type="ECO:0000313" key="13">
    <source>
        <dbReference type="Proteomes" id="UP001152320"/>
    </source>
</evidence>
<keyword evidence="4 10" id="KW-1133">Transmembrane helix</keyword>
<evidence type="ECO:0000256" key="3">
    <source>
        <dbReference type="ARBA" id="ARBA00022692"/>
    </source>
</evidence>
<dbReference type="SUPFAM" id="SSF81321">
    <property type="entry name" value="Family A G protein-coupled receptor-like"/>
    <property type="match status" value="1"/>
</dbReference>
<dbReference type="GO" id="GO:0004930">
    <property type="term" value="F:G protein-coupled receptor activity"/>
    <property type="evidence" value="ECO:0007669"/>
    <property type="project" value="UniProtKB-KW"/>
</dbReference>
<feature type="transmembrane region" description="Helical" evidence="10">
    <location>
        <begin position="43"/>
        <end position="63"/>
    </location>
</feature>
<keyword evidence="6 10" id="KW-0472">Membrane</keyword>
<dbReference type="CDD" id="cd00637">
    <property type="entry name" value="7tm_classA_rhodopsin-like"/>
    <property type="match status" value="1"/>
</dbReference>
<keyword evidence="13" id="KW-1185">Reference proteome</keyword>
<reference evidence="12" key="1">
    <citation type="submission" date="2021-10" db="EMBL/GenBank/DDBJ databases">
        <title>Tropical sea cucumber genome reveals ecological adaptation and Cuvierian tubules defense mechanism.</title>
        <authorList>
            <person name="Chen T."/>
        </authorList>
    </citation>
    <scope>NUCLEOTIDE SEQUENCE</scope>
    <source>
        <strain evidence="12">Nanhai2018</strain>
        <tissue evidence="12">Muscle</tissue>
    </source>
</reference>
<dbReference type="InterPro" id="IPR000276">
    <property type="entry name" value="GPCR_Rhodpsn"/>
</dbReference>
<evidence type="ECO:0000256" key="1">
    <source>
        <dbReference type="ARBA" id="ARBA00004651"/>
    </source>
</evidence>
<sequence>MVWFIFLSSCSCSLWSIASISLNRYISICHRLVYPHIYNTRTIPFIIATLWFICFMIDFPNLVDWGRHAYDPRLMMCTYDFTYRYSYTLFFIGFGFGTPLSISIYCYIRIWSFAHQSKSTIMKMAESSTKHNRSMAKKQLLDSDKKLLKSIFIILFMFVLMWLPHAVMVVGDYYARWPRLLHVIGAALAHGNSSVNSIIYAASNKSFREGYVLVIRFVFNSICPSLESSKKRHDSFGTLQSRVNTVSRSSLVTNDPKSNASRR</sequence>
<organism evidence="12 13">
    <name type="scientific">Holothuria leucospilota</name>
    <name type="common">Black long sea cucumber</name>
    <name type="synonym">Mertensiothuria leucospilota</name>
    <dbReference type="NCBI Taxonomy" id="206669"/>
    <lineage>
        <taxon>Eukaryota</taxon>
        <taxon>Metazoa</taxon>
        <taxon>Echinodermata</taxon>
        <taxon>Eleutherozoa</taxon>
        <taxon>Echinozoa</taxon>
        <taxon>Holothuroidea</taxon>
        <taxon>Aspidochirotacea</taxon>
        <taxon>Aspidochirotida</taxon>
        <taxon>Holothuriidae</taxon>
        <taxon>Holothuria</taxon>
    </lineage>
</organism>
<feature type="transmembrane region" description="Helical" evidence="10">
    <location>
        <begin position="6"/>
        <end position="22"/>
    </location>
</feature>
<dbReference type="EMBL" id="JAIZAY010000022">
    <property type="protein sequence ID" value="KAJ8020284.1"/>
    <property type="molecule type" value="Genomic_DNA"/>
</dbReference>
<evidence type="ECO:0000256" key="9">
    <source>
        <dbReference type="RuleBase" id="RU000688"/>
    </source>
</evidence>
<proteinExistence type="inferred from homology"/>
<dbReference type="Gene3D" id="1.20.1070.10">
    <property type="entry name" value="Rhodopsin 7-helix transmembrane proteins"/>
    <property type="match status" value="1"/>
</dbReference>
<protein>
    <submittedName>
        <fullName evidence="12">Melatonin receptor type 1A</fullName>
    </submittedName>
</protein>
<feature type="transmembrane region" description="Helical" evidence="10">
    <location>
        <begin position="180"/>
        <end position="202"/>
    </location>
</feature>